<feature type="compositionally biased region" description="Low complexity" evidence="1">
    <location>
        <begin position="113"/>
        <end position="128"/>
    </location>
</feature>
<keyword evidence="2" id="KW-0732">Signal</keyword>
<dbReference type="AlphaFoldDB" id="A0A1I2GSA6"/>
<gene>
    <name evidence="3" type="ORF">SAMN02745121_07473</name>
</gene>
<organism evidence="3 4">
    <name type="scientific">Nannocystis exedens</name>
    <dbReference type="NCBI Taxonomy" id="54"/>
    <lineage>
        <taxon>Bacteria</taxon>
        <taxon>Pseudomonadati</taxon>
        <taxon>Myxococcota</taxon>
        <taxon>Polyangia</taxon>
        <taxon>Nannocystales</taxon>
        <taxon>Nannocystaceae</taxon>
        <taxon>Nannocystis</taxon>
    </lineage>
</organism>
<proteinExistence type="predicted"/>
<keyword evidence="4" id="KW-1185">Reference proteome</keyword>
<name>A0A1I2GSA6_9BACT</name>
<feature type="compositionally biased region" description="Polar residues" evidence="1">
    <location>
        <begin position="99"/>
        <end position="112"/>
    </location>
</feature>
<evidence type="ECO:0000313" key="4">
    <source>
        <dbReference type="Proteomes" id="UP000199400"/>
    </source>
</evidence>
<accession>A0A1I2GSA6</accession>
<dbReference type="Proteomes" id="UP000199400">
    <property type="component" value="Unassembled WGS sequence"/>
</dbReference>
<reference evidence="4" key="1">
    <citation type="submission" date="2016-10" db="EMBL/GenBank/DDBJ databases">
        <authorList>
            <person name="Varghese N."/>
            <person name="Submissions S."/>
        </authorList>
    </citation>
    <scope>NUCLEOTIDE SEQUENCE [LARGE SCALE GENOMIC DNA]</scope>
    <source>
        <strain evidence="4">ATCC 25963</strain>
    </source>
</reference>
<dbReference type="STRING" id="54.SAMN02745121_07473"/>
<feature type="compositionally biased region" description="Low complexity" evidence="1">
    <location>
        <begin position="46"/>
        <end position="98"/>
    </location>
</feature>
<evidence type="ECO:0000256" key="2">
    <source>
        <dbReference type="SAM" id="SignalP"/>
    </source>
</evidence>
<protein>
    <submittedName>
        <fullName evidence="3">Myxococcus cysteine-rich repeat-containing protein</fullName>
    </submittedName>
</protein>
<dbReference type="EMBL" id="FOMX01000034">
    <property type="protein sequence ID" value="SFF19970.1"/>
    <property type="molecule type" value="Genomic_DNA"/>
</dbReference>
<feature type="signal peptide" evidence="2">
    <location>
        <begin position="1"/>
        <end position="44"/>
    </location>
</feature>
<feature type="chain" id="PRO_5011526654" evidence="2">
    <location>
        <begin position="45"/>
        <end position="279"/>
    </location>
</feature>
<sequence length="279" mass="28588">MLRAPQQASWMSSAVVYPAPMPLMSWRRLALVLPLALSACPDSAGTSADQGPTTGTTTSGSTDPTAGDSTTGGPATTSTAPLDPTTTDGATTATGNATGVESSGQLDSTRGPDTTTDTATDASTSSDTGLPNLCGNGVLDDGEHCDDGNFDDLDLCRNDCTPGPSGQGLGFPLPPLFTDESLRCFTAIDGAFAPNQAPALVLGSYGWVENTDKFLARARQFALSGVGQPQWTWSLESDKVEWLPVFEAATAANGDVVSRVRCGTRRSSRTVSASSGSPG</sequence>
<feature type="region of interest" description="Disordered" evidence="1">
    <location>
        <begin position="42"/>
        <end position="132"/>
    </location>
</feature>
<evidence type="ECO:0000313" key="3">
    <source>
        <dbReference type="EMBL" id="SFF19970.1"/>
    </source>
</evidence>
<evidence type="ECO:0000256" key="1">
    <source>
        <dbReference type="SAM" id="MobiDB-lite"/>
    </source>
</evidence>